<evidence type="ECO:0008006" key="5">
    <source>
        <dbReference type="Google" id="ProtNLM"/>
    </source>
</evidence>
<comment type="caution">
    <text evidence="3">The sequence shown here is derived from an EMBL/GenBank/DDBJ whole genome shotgun (WGS) entry which is preliminary data.</text>
</comment>
<evidence type="ECO:0000256" key="2">
    <source>
        <dbReference type="SAM" id="SignalP"/>
    </source>
</evidence>
<feature type="signal peptide" evidence="2">
    <location>
        <begin position="1"/>
        <end position="21"/>
    </location>
</feature>
<feature type="region of interest" description="Disordered" evidence="1">
    <location>
        <begin position="87"/>
        <end position="161"/>
    </location>
</feature>
<dbReference type="AlphaFoldDB" id="A0A1R1XM03"/>
<feature type="compositionally biased region" description="Acidic residues" evidence="1">
    <location>
        <begin position="94"/>
        <end position="131"/>
    </location>
</feature>
<keyword evidence="2" id="KW-0732">Signal</keyword>
<proteinExistence type="predicted"/>
<dbReference type="EMBL" id="LSSN01002598">
    <property type="protein sequence ID" value="OMJ15654.1"/>
    <property type="molecule type" value="Genomic_DNA"/>
</dbReference>
<evidence type="ECO:0000256" key="1">
    <source>
        <dbReference type="SAM" id="MobiDB-lite"/>
    </source>
</evidence>
<evidence type="ECO:0000313" key="4">
    <source>
        <dbReference type="Proteomes" id="UP000187283"/>
    </source>
</evidence>
<accession>A0A1R1XM03</accession>
<keyword evidence="4" id="KW-1185">Reference proteome</keyword>
<organism evidence="3 4">
    <name type="scientific">Smittium culicis</name>
    <dbReference type="NCBI Taxonomy" id="133412"/>
    <lineage>
        <taxon>Eukaryota</taxon>
        <taxon>Fungi</taxon>
        <taxon>Fungi incertae sedis</taxon>
        <taxon>Zoopagomycota</taxon>
        <taxon>Kickxellomycotina</taxon>
        <taxon>Harpellomycetes</taxon>
        <taxon>Harpellales</taxon>
        <taxon>Legeriomycetaceae</taxon>
        <taxon>Smittium</taxon>
    </lineage>
</organism>
<evidence type="ECO:0000313" key="3">
    <source>
        <dbReference type="EMBL" id="OMJ15654.1"/>
    </source>
</evidence>
<sequence length="216" mass="22546">MMKISLYSVIGLLSIVNSVSAGGYANGVSKVGYSNGADSGYDANNVDCDEGGKYKGGESSAVHPTNVYAGNVAKPVYRREDENEDISDIATDTENIDTEDVDATDAGDESSEDVDATDAGDDSSEDVDATEGGESSEYGGDSDTEDVDPSSTGDDYDGASPTNLTCSEGKYKCVPGKPGFYYQCNFSQFVMRPCGPGTVCVENGDGTIHCGFPKNK</sequence>
<feature type="chain" id="PRO_5013023373" description="Carbohydrate-binding module family 19 domain-containing protein" evidence="2">
    <location>
        <begin position="22"/>
        <end position="216"/>
    </location>
</feature>
<dbReference type="OrthoDB" id="76388at2759"/>
<dbReference type="STRING" id="133412.A0A1R1XM03"/>
<gene>
    <name evidence="3" type="ORF">AYI70_g7118</name>
</gene>
<name>A0A1R1XM03_9FUNG</name>
<dbReference type="Proteomes" id="UP000187283">
    <property type="component" value="Unassembled WGS sequence"/>
</dbReference>
<protein>
    <recommendedName>
        <fullName evidence="5">Carbohydrate-binding module family 19 domain-containing protein</fullName>
    </recommendedName>
</protein>
<reference evidence="3 4" key="1">
    <citation type="submission" date="2017-01" db="EMBL/GenBank/DDBJ databases">
        <authorList>
            <person name="Mah S.A."/>
            <person name="Swanson W.J."/>
            <person name="Moy G.W."/>
            <person name="Vacquier V.D."/>
        </authorList>
    </citation>
    <scope>NUCLEOTIDE SEQUENCE [LARGE SCALE GENOMIC DNA]</scope>
    <source>
        <strain evidence="3 4">GSMNP</strain>
    </source>
</reference>